<dbReference type="InterPro" id="IPR005048">
    <property type="entry name" value="DUF287"/>
</dbReference>
<protein>
    <recommendedName>
        <fullName evidence="6">DUF1985 domain-containing protein</fullName>
    </recommendedName>
</protein>
<dbReference type="InterPro" id="IPR015410">
    <property type="entry name" value="DUF1985"/>
</dbReference>
<feature type="compositionally biased region" description="Basic residues" evidence="1">
    <location>
        <begin position="641"/>
        <end position="652"/>
    </location>
</feature>
<evidence type="ECO:0000256" key="1">
    <source>
        <dbReference type="SAM" id="MobiDB-lite"/>
    </source>
</evidence>
<proteinExistence type="predicted"/>
<dbReference type="EMBL" id="JAEFBJ010000008">
    <property type="protein sequence ID" value="KAG7580890.1"/>
    <property type="molecule type" value="Genomic_DNA"/>
</dbReference>
<dbReference type="OrthoDB" id="1305596at2759"/>
<dbReference type="Proteomes" id="UP000694251">
    <property type="component" value="Chromosome 8"/>
</dbReference>
<feature type="domain" description="DUF1985" evidence="3">
    <location>
        <begin position="233"/>
        <end position="366"/>
    </location>
</feature>
<comment type="caution">
    <text evidence="4">The sequence shown here is derived from an EMBL/GenBank/DDBJ whole genome shotgun (WGS) entry which is preliminary data.</text>
</comment>
<feature type="domain" description="DUF287" evidence="2">
    <location>
        <begin position="450"/>
        <end position="503"/>
    </location>
</feature>
<dbReference type="Pfam" id="PF09331">
    <property type="entry name" value="DUF1985"/>
    <property type="match status" value="1"/>
</dbReference>
<evidence type="ECO:0000313" key="5">
    <source>
        <dbReference type="Proteomes" id="UP000694251"/>
    </source>
</evidence>
<feature type="region of interest" description="Disordered" evidence="1">
    <location>
        <begin position="621"/>
        <end position="690"/>
    </location>
</feature>
<feature type="region of interest" description="Disordered" evidence="1">
    <location>
        <begin position="1"/>
        <end position="142"/>
    </location>
</feature>
<dbReference type="PANTHER" id="PTHR48449">
    <property type="entry name" value="DUF1985 DOMAIN-CONTAINING PROTEIN"/>
    <property type="match status" value="1"/>
</dbReference>
<dbReference type="Pfam" id="PF03384">
    <property type="entry name" value="DUF287"/>
    <property type="match status" value="1"/>
</dbReference>
<organism evidence="4 5">
    <name type="scientific">Arabidopsis suecica</name>
    <name type="common">Swedish thale-cress</name>
    <name type="synonym">Cardaminopsis suecica</name>
    <dbReference type="NCBI Taxonomy" id="45249"/>
    <lineage>
        <taxon>Eukaryota</taxon>
        <taxon>Viridiplantae</taxon>
        <taxon>Streptophyta</taxon>
        <taxon>Embryophyta</taxon>
        <taxon>Tracheophyta</taxon>
        <taxon>Spermatophyta</taxon>
        <taxon>Magnoliopsida</taxon>
        <taxon>eudicotyledons</taxon>
        <taxon>Gunneridae</taxon>
        <taxon>Pentapetalae</taxon>
        <taxon>rosids</taxon>
        <taxon>malvids</taxon>
        <taxon>Brassicales</taxon>
        <taxon>Brassicaceae</taxon>
        <taxon>Camelineae</taxon>
        <taxon>Arabidopsis</taxon>
    </lineage>
</organism>
<keyword evidence="5" id="KW-1185">Reference proteome</keyword>
<feature type="compositionally biased region" description="Acidic residues" evidence="1">
    <location>
        <begin position="109"/>
        <end position="133"/>
    </location>
</feature>
<evidence type="ECO:0000259" key="2">
    <source>
        <dbReference type="Pfam" id="PF03384"/>
    </source>
</evidence>
<accession>A0A8T2B2U5</accession>
<evidence type="ECO:0000259" key="3">
    <source>
        <dbReference type="Pfam" id="PF09331"/>
    </source>
</evidence>
<evidence type="ECO:0008006" key="6">
    <source>
        <dbReference type="Google" id="ProtNLM"/>
    </source>
</evidence>
<dbReference type="PANTHER" id="PTHR48449:SF1">
    <property type="entry name" value="DUF1985 DOMAIN-CONTAINING PROTEIN"/>
    <property type="match status" value="1"/>
</dbReference>
<gene>
    <name evidence="4" type="ORF">ISN44_As08g006420</name>
</gene>
<feature type="region of interest" description="Disordered" evidence="1">
    <location>
        <begin position="161"/>
        <end position="181"/>
    </location>
</feature>
<feature type="compositionally biased region" description="Basic and acidic residues" evidence="1">
    <location>
        <begin position="1"/>
        <end position="20"/>
    </location>
</feature>
<reference evidence="4 5" key="1">
    <citation type="submission" date="2020-12" db="EMBL/GenBank/DDBJ databases">
        <title>Concerted genomic and epigenomic changes stabilize Arabidopsis allopolyploids.</title>
        <authorList>
            <person name="Chen Z."/>
        </authorList>
    </citation>
    <scope>NUCLEOTIDE SEQUENCE [LARGE SCALE GENOMIC DNA]</scope>
    <source>
        <strain evidence="4">As9502</strain>
        <tissue evidence="4">Leaf</tissue>
    </source>
</reference>
<dbReference type="AlphaFoldDB" id="A0A8T2B2U5"/>
<evidence type="ECO:0000313" key="4">
    <source>
        <dbReference type="EMBL" id="KAG7580890.1"/>
    </source>
</evidence>
<name>A0A8T2B2U5_ARASU</name>
<sequence>MARVRDGEGVYESTERRPAEPADASVEPGRETADPTEPDASMVKPGSETVGMQTEPTEEAVVDASESQPGNETVELERNDAEGQAAVADSDIQLGKESPIEPSTGAVEAAEEELDTYEEEDDAAGNAGEEDEHGDVGTGKDGIEAEEDVGIEEEAAAKDGIEEEAAEASKDVAGITADDDSGTRCNVTETVKLIEKEFKDEAIWFRSHPQFKHVFHMPREPNHMTQGMWMLMLRTVDTDLERECWFVVNGVPIRYSIKEHALLTGFNCKEYPEKHEEMGNLRFVKRIFKRTEKIKASDVLAKLKEKRSWKGADKKKLVVLYFLCKILKASSKSDGNIVSFLLRIVDDLDACETYPWGRYSFSECMKGIRNMMKNLNGSVKPKAQPSFSGFIVPLEILAYEAIPHLGLKYRVPVRAANDCPRMCKHKFKESAMKGIPLEEIYQELGTSKDIDSILVPDQYEKSLLAGIIEDNVDDGLGEIDIIVDSWRERLVEKKKKIWWEGMYQLDQASREIGNKFLENEDPEQEVHEQEVPEKESSDIANLVASINSLTEVVNNGFQAFNEKFSDMENRVKTLELSLASQVPVFTPYESPMETQYGTRTDFEGGQPSQTMDLVLYNSISPTVPEQGDEEEKNNEEEMKGKEKKKGKKTNKRKQQEGGPVIATGQKRTRAASQHIKTPFVEVQPKRRRKK</sequence>